<proteinExistence type="predicted"/>
<feature type="signal peptide" evidence="2">
    <location>
        <begin position="1"/>
        <end position="22"/>
    </location>
</feature>
<dbReference type="PROSITE" id="PS51257">
    <property type="entry name" value="PROKAR_LIPOPROTEIN"/>
    <property type="match status" value="1"/>
</dbReference>
<dbReference type="Proteomes" id="UP001184853">
    <property type="component" value="Unassembled WGS sequence"/>
</dbReference>
<comment type="caution">
    <text evidence="3">The sequence shown here is derived from an EMBL/GenBank/DDBJ whole genome shotgun (WGS) entry which is preliminary data.</text>
</comment>
<feature type="region of interest" description="Disordered" evidence="1">
    <location>
        <begin position="185"/>
        <end position="235"/>
    </location>
</feature>
<accession>A0ABU1LGT0</accession>
<evidence type="ECO:0000313" key="3">
    <source>
        <dbReference type="EMBL" id="MDR6405938.1"/>
    </source>
</evidence>
<feature type="chain" id="PRO_5046353126" description="Collagen triple helix repeat protein" evidence="2">
    <location>
        <begin position="23"/>
        <end position="442"/>
    </location>
</feature>
<dbReference type="EMBL" id="JAVDQS010000008">
    <property type="protein sequence ID" value="MDR6405938.1"/>
    <property type="molecule type" value="Genomic_DNA"/>
</dbReference>
<protein>
    <recommendedName>
        <fullName evidence="5">Collagen triple helix repeat protein</fullName>
    </recommendedName>
</protein>
<dbReference type="RefSeq" id="WP_115982224.1">
    <property type="nucleotide sequence ID" value="NZ_JAVDQS010000008.1"/>
</dbReference>
<feature type="compositionally biased region" description="Gly residues" evidence="1">
    <location>
        <begin position="185"/>
        <end position="200"/>
    </location>
</feature>
<gene>
    <name evidence="3" type="ORF">J2781_002882</name>
</gene>
<keyword evidence="4" id="KW-1185">Reference proteome</keyword>
<keyword evidence="2" id="KW-0732">Signal</keyword>
<feature type="region of interest" description="Disordered" evidence="1">
    <location>
        <begin position="250"/>
        <end position="296"/>
    </location>
</feature>
<name>A0ABU1LGT0_9FLAO</name>
<sequence>MRMKIYHVLLLLCALSFVGCIRDEFTGKEPETHEEVLLQKAKAWYQENMDFVKNNPSTGIDVTHLILNWDHKDFMKNQSGNTIISIPIEGDIRGYKTGALNVLLTKEGASLGVFKLYKESPGSTDMAYYSGTGQLIAKGFYNAEKGTFLPEELGSGISFKGGFTEIEEVVINVPANPGTTIGAGNSGPGTGGIGNGGNPSGSGFPPYGPGWQAGGGDNGNGTYSGNTPCGKTKNRLVDPNIKAKINELKTQSTQGGEKGVKFKADGTPSATISGGDHSVDLGDKTGYQGGYHNHTPSGIPMLSPPDIDQLLGFAKAQPTSNPANVNNAYLGMVAPNGMHYVIQFNGTYQDAIKTFSGDDLKKYIGNYKDLYDLMLIDSQYSSDHLTLNNKGAETLFFDILKQMGLEGKVNLQRIETNNTSQNEIVQNINLDSNNIPKSTPCP</sequence>
<evidence type="ECO:0000256" key="1">
    <source>
        <dbReference type="SAM" id="MobiDB-lite"/>
    </source>
</evidence>
<reference evidence="3 4" key="1">
    <citation type="submission" date="2023-07" db="EMBL/GenBank/DDBJ databases">
        <title>Sorghum-associated microbial communities from plants grown in Nebraska, USA.</title>
        <authorList>
            <person name="Schachtman D."/>
        </authorList>
    </citation>
    <scope>NUCLEOTIDE SEQUENCE [LARGE SCALE GENOMIC DNA]</scope>
    <source>
        <strain evidence="3 4">DS1709</strain>
    </source>
</reference>
<evidence type="ECO:0008006" key="5">
    <source>
        <dbReference type="Google" id="ProtNLM"/>
    </source>
</evidence>
<evidence type="ECO:0000313" key="4">
    <source>
        <dbReference type="Proteomes" id="UP001184853"/>
    </source>
</evidence>
<organism evidence="3 4">
    <name type="scientific">Chryseobacterium geocarposphaerae</name>
    <dbReference type="NCBI Taxonomy" id="1416776"/>
    <lineage>
        <taxon>Bacteria</taxon>
        <taxon>Pseudomonadati</taxon>
        <taxon>Bacteroidota</taxon>
        <taxon>Flavobacteriia</taxon>
        <taxon>Flavobacteriales</taxon>
        <taxon>Weeksellaceae</taxon>
        <taxon>Chryseobacterium group</taxon>
        <taxon>Chryseobacterium</taxon>
    </lineage>
</organism>
<evidence type="ECO:0000256" key="2">
    <source>
        <dbReference type="SAM" id="SignalP"/>
    </source>
</evidence>